<comment type="caution">
    <text evidence="2">The sequence shown here is derived from an EMBL/GenBank/DDBJ whole genome shotgun (WGS) entry which is preliminary data.</text>
</comment>
<feature type="region of interest" description="Disordered" evidence="1">
    <location>
        <begin position="434"/>
        <end position="457"/>
    </location>
</feature>
<gene>
    <name evidence="2" type="ORF">SNEC2469_LOCUS10959</name>
</gene>
<dbReference type="AlphaFoldDB" id="A0A812QS15"/>
<name>A0A812QS15_9DINO</name>
<organism evidence="2 3">
    <name type="scientific">Symbiodinium necroappetens</name>
    <dbReference type="NCBI Taxonomy" id="1628268"/>
    <lineage>
        <taxon>Eukaryota</taxon>
        <taxon>Sar</taxon>
        <taxon>Alveolata</taxon>
        <taxon>Dinophyceae</taxon>
        <taxon>Suessiales</taxon>
        <taxon>Symbiodiniaceae</taxon>
        <taxon>Symbiodinium</taxon>
    </lineage>
</organism>
<feature type="compositionally biased region" description="Low complexity" evidence="1">
    <location>
        <begin position="610"/>
        <end position="621"/>
    </location>
</feature>
<dbReference type="EMBL" id="CAJNJA010017399">
    <property type="protein sequence ID" value="CAE7400631.1"/>
    <property type="molecule type" value="Genomic_DNA"/>
</dbReference>
<feature type="compositionally biased region" description="Low complexity" evidence="1">
    <location>
        <begin position="629"/>
        <end position="638"/>
    </location>
</feature>
<evidence type="ECO:0000256" key="1">
    <source>
        <dbReference type="SAM" id="MobiDB-lite"/>
    </source>
</evidence>
<feature type="compositionally biased region" description="Basic residues" evidence="1">
    <location>
        <begin position="521"/>
        <end position="549"/>
    </location>
</feature>
<evidence type="ECO:0000313" key="3">
    <source>
        <dbReference type="Proteomes" id="UP000601435"/>
    </source>
</evidence>
<proteinExistence type="predicted"/>
<protein>
    <submittedName>
        <fullName evidence="2">Uncharacterized protein</fullName>
    </submittedName>
</protein>
<feature type="region of interest" description="Disordered" evidence="1">
    <location>
        <begin position="497"/>
        <end position="679"/>
    </location>
</feature>
<feature type="compositionally biased region" description="Acidic residues" evidence="1">
    <location>
        <begin position="563"/>
        <end position="575"/>
    </location>
</feature>
<sequence>MVEQDRFNADGLAAEWEAEAVIRERVRTGHNFVAAVNDQNLDACNKLAIRNCDVMTPVLVRMTACSLKLPDIDPLRGAVRALYLMASREISDSHIDDEAWAIRHLAGFIKRKTQKKLVSLDPDFQDMCLVLNPELEDYVQGIRDRAAEAATPMATGASGDAPSEADLLDLRQSWSTFDAKCCGSSPDKRSWSASLKQSWSAIDAKCCGSPYKQSWSAFDAKCCGSPYKQSWSAFDAECCGSPYKQSWSAFDAKCCGSSPDKQSWSACDAECCGSCLDKQSWSACDAECCGSPYKQSWSAFDAKCCGSPYKQSWSAFDAKCCGSFPYKQSWSALYAKCCGPRKLQLEMMKRQLLELLVSIVHTVIVRFDPAQEETVRQVVRDQMLVTPTRTGMDEADTQPFDIMTATPDFVKQARTPTRVPSTDDVELKRFKYQHPGELPLPTPASAAKVPTAEPASKLVPPATEVFGRRDQLGLRQALKGKEPDQGLEDCLQSQTGQDVDAEQNGDDGAGNAVVSDESAPKQKKNLKRKKTFKGKRARGLKKLKSLKASRCKDDNAPPHDGAALDEEGEDDDELDTANAEPTTRIKAKGKTTPKAKAKPKARGKAKAAPKSKSAASAITPKPKAKAKAKATATASTKDASAKPKPRGKAKAKAAPKADPSAKPGKGKRGRKALPDGEVDQGDVDYMVSYFQHFDDLSDRETLKQQVQDHMPPFEKAASKRNVGYFSFGNCDAGLLVAIACAICLGWFIEEHKITDPELPAISEKEFIALVLMILWTKGLFNLAEVFEWVEFFAGAKLDKKYFEQSARGTNYYGINTSAGFASLGSKID</sequence>
<feature type="compositionally biased region" description="Basic residues" evidence="1">
    <location>
        <begin position="585"/>
        <end position="609"/>
    </location>
</feature>
<reference evidence="2" key="1">
    <citation type="submission" date="2021-02" db="EMBL/GenBank/DDBJ databases">
        <authorList>
            <person name="Dougan E. K."/>
            <person name="Rhodes N."/>
            <person name="Thang M."/>
            <person name="Chan C."/>
        </authorList>
    </citation>
    <scope>NUCLEOTIDE SEQUENCE</scope>
</reference>
<feature type="non-terminal residue" evidence="2">
    <location>
        <position position="828"/>
    </location>
</feature>
<dbReference type="Proteomes" id="UP000601435">
    <property type="component" value="Unassembled WGS sequence"/>
</dbReference>
<evidence type="ECO:0000313" key="2">
    <source>
        <dbReference type="EMBL" id="CAE7400631.1"/>
    </source>
</evidence>
<feature type="compositionally biased region" description="Low complexity" evidence="1">
    <location>
        <begin position="654"/>
        <end position="663"/>
    </location>
</feature>
<accession>A0A812QS15</accession>
<feature type="non-terminal residue" evidence="2">
    <location>
        <position position="1"/>
    </location>
</feature>
<dbReference type="OrthoDB" id="445121at2759"/>
<keyword evidence="3" id="KW-1185">Reference proteome</keyword>
<feature type="compositionally biased region" description="Basic residues" evidence="1">
    <location>
        <begin position="643"/>
        <end position="653"/>
    </location>
</feature>